<feature type="domain" description="Cadherin" evidence="9">
    <location>
        <begin position="250"/>
        <end position="359"/>
    </location>
</feature>
<dbReference type="GO" id="GO:0016477">
    <property type="term" value="P:cell migration"/>
    <property type="evidence" value="ECO:0007669"/>
    <property type="project" value="TreeGrafter"/>
</dbReference>
<keyword evidence="2" id="KW-0677">Repeat</keyword>
<evidence type="ECO:0000256" key="2">
    <source>
        <dbReference type="ARBA" id="ARBA00022737"/>
    </source>
</evidence>
<dbReference type="InterPro" id="IPR002126">
    <property type="entry name" value="Cadherin-like_dom"/>
</dbReference>
<dbReference type="PRINTS" id="PR00205">
    <property type="entry name" value="CADHERIN"/>
</dbReference>
<feature type="signal peptide" evidence="8">
    <location>
        <begin position="1"/>
        <end position="21"/>
    </location>
</feature>
<feature type="compositionally biased region" description="Polar residues" evidence="6">
    <location>
        <begin position="638"/>
        <end position="648"/>
    </location>
</feature>
<evidence type="ECO:0000256" key="6">
    <source>
        <dbReference type="SAM" id="MobiDB-lite"/>
    </source>
</evidence>
<evidence type="ECO:0000256" key="1">
    <source>
        <dbReference type="ARBA" id="ARBA00004370"/>
    </source>
</evidence>
<evidence type="ECO:0000256" key="3">
    <source>
        <dbReference type="ARBA" id="ARBA00022837"/>
    </source>
</evidence>
<evidence type="ECO:0000256" key="7">
    <source>
        <dbReference type="SAM" id="Phobius"/>
    </source>
</evidence>
<feature type="region of interest" description="Disordered" evidence="6">
    <location>
        <begin position="604"/>
        <end position="648"/>
    </location>
</feature>
<dbReference type="Proteomes" id="UP000515159">
    <property type="component" value="Chromosome 9"/>
</dbReference>
<keyword evidence="4 7" id="KW-0472">Membrane</keyword>
<evidence type="ECO:0000313" key="10">
    <source>
        <dbReference type="Proteomes" id="UP000515159"/>
    </source>
</evidence>
<dbReference type="PANTHER" id="PTHR24027:SF438">
    <property type="entry name" value="CADHERIN 23"/>
    <property type="match status" value="1"/>
</dbReference>
<evidence type="ECO:0000256" key="4">
    <source>
        <dbReference type="ARBA" id="ARBA00023136"/>
    </source>
</evidence>
<proteinExistence type="predicted"/>
<feature type="domain" description="Cadherin" evidence="9">
    <location>
        <begin position="34"/>
        <end position="129"/>
    </location>
</feature>
<feature type="domain" description="Cadherin" evidence="9">
    <location>
        <begin position="368"/>
        <end position="472"/>
    </location>
</feature>
<keyword evidence="8" id="KW-0732">Signal</keyword>
<evidence type="ECO:0000313" key="11">
    <source>
        <dbReference type="RefSeq" id="XP_033814993.1"/>
    </source>
</evidence>
<dbReference type="InParanoid" id="A0A6P8SE22"/>
<accession>A0A6P8SE22</accession>
<reference evidence="11" key="1">
    <citation type="submission" date="2025-08" db="UniProtKB">
        <authorList>
            <consortium name="RefSeq"/>
        </authorList>
    </citation>
    <scope>IDENTIFICATION</scope>
</reference>
<dbReference type="PANTHER" id="PTHR24027">
    <property type="entry name" value="CADHERIN-23"/>
    <property type="match status" value="1"/>
</dbReference>
<dbReference type="SUPFAM" id="SSF49313">
    <property type="entry name" value="Cadherin-like"/>
    <property type="match status" value="3"/>
</dbReference>
<dbReference type="Gene3D" id="2.60.40.60">
    <property type="entry name" value="Cadherins"/>
    <property type="match status" value="4"/>
</dbReference>
<evidence type="ECO:0000256" key="8">
    <source>
        <dbReference type="SAM" id="SignalP"/>
    </source>
</evidence>
<dbReference type="GO" id="GO:0045296">
    <property type="term" value="F:cadherin binding"/>
    <property type="evidence" value="ECO:0007669"/>
    <property type="project" value="TreeGrafter"/>
</dbReference>
<dbReference type="InterPro" id="IPR015919">
    <property type="entry name" value="Cadherin-like_sf"/>
</dbReference>
<dbReference type="Pfam" id="PF00028">
    <property type="entry name" value="Cadherin"/>
    <property type="match status" value="1"/>
</dbReference>
<sequence length="648" mass="70761">MTAPSEVFFLAFSLSFQLTLGNQCSGGNDIFSRIQENSPNGAFVANLTVLGDPMTSSVRLCLSGPDANWLFLEAKTVRLNVPSGKKLDREALEPPVLLATLSCSEEGFATIQYRIVVQVLNENDNKPVFLEKSVMAQNISELTAVDSLILSAQAKDKDGDILMFVINSGMADGRYFKTDVSTAGKVILAQSLDYETKQEMEFFIYAVEMNTKERYSSSARIHISIVDGDDQYPHFLPCNFLSYGETSVCVNPIYTANITEGQIQPEPLKLLPGPVYAEDGDKGLMTAVSYSILSGADRDHFLIDNVTGAITLVQAVESRVDTPAFSLHVMASQVNDKKKYSVTQVLIRVLAANTHPPRFRKHQHMGFVREDSSTAALVTTYSGRVLFLSASDADFTNGSNPKLQFSLKPQSNHTELFQVLHNGLLIARANQLHGKERYSLQVTVSDEDSGEMDTCAVNVEVLGRGQKEPPDPTEAQKVSGLADATILAGSLAAVVLFLGLVLCLIVCTVKSCCYHQHDVNQATLATEKQPSVINSSKSATSASGLYFHEYCNELAEDLNKCPAAVEKRELTGRTCKSTTVTHTAGKIGNTKESILQPAPIEVMSNKEDSNTRNILTSGKTSKRVENRSVYLGNEEPSNESQVQVEHRT</sequence>
<dbReference type="GO" id="GO:0008013">
    <property type="term" value="F:beta-catenin binding"/>
    <property type="evidence" value="ECO:0007669"/>
    <property type="project" value="TreeGrafter"/>
</dbReference>
<keyword evidence="3 5" id="KW-0106">Calcium</keyword>
<feature type="chain" id="PRO_5027966633" evidence="8">
    <location>
        <begin position="22"/>
        <end position="648"/>
    </location>
</feature>
<keyword evidence="7" id="KW-1133">Transmembrane helix</keyword>
<gene>
    <name evidence="11" type="primary">LOC117366977</name>
</gene>
<evidence type="ECO:0000256" key="5">
    <source>
        <dbReference type="PROSITE-ProRule" id="PRU00043"/>
    </source>
</evidence>
<dbReference type="GO" id="GO:0016342">
    <property type="term" value="C:catenin complex"/>
    <property type="evidence" value="ECO:0007669"/>
    <property type="project" value="TreeGrafter"/>
</dbReference>
<keyword evidence="7" id="KW-0812">Transmembrane</keyword>
<dbReference type="SMART" id="SM00112">
    <property type="entry name" value="CA"/>
    <property type="match status" value="3"/>
</dbReference>
<feature type="domain" description="Cadherin" evidence="9">
    <location>
        <begin position="131"/>
        <end position="235"/>
    </location>
</feature>
<protein>
    <submittedName>
        <fullName evidence="11">Cadherin-related family member 5-like isoform X1</fullName>
    </submittedName>
</protein>
<dbReference type="RefSeq" id="XP_033814993.1">
    <property type="nucleotide sequence ID" value="XM_033959102.1"/>
</dbReference>
<dbReference type="GeneID" id="117366977"/>
<feature type="transmembrane region" description="Helical" evidence="7">
    <location>
        <begin position="486"/>
        <end position="507"/>
    </location>
</feature>
<dbReference type="PROSITE" id="PS50268">
    <property type="entry name" value="CADHERIN_2"/>
    <property type="match status" value="4"/>
</dbReference>
<dbReference type="KEGG" id="gsh:117366977"/>
<dbReference type="OrthoDB" id="8958491at2759"/>
<dbReference type="InterPro" id="IPR039808">
    <property type="entry name" value="Cadherin"/>
</dbReference>
<evidence type="ECO:0000259" key="9">
    <source>
        <dbReference type="PROSITE" id="PS50268"/>
    </source>
</evidence>
<dbReference type="AlphaFoldDB" id="A0A6P8SE22"/>
<organism evidence="10 11">
    <name type="scientific">Geotrypetes seraphini</name>
    <name type="common">Gaboon caecilian</name>
    <name type="synonym">Caecilia seraphini</name>
    <dbReference type="NCBI Taxonomy" id="260995"/>
    <lineage>
        <taxon>Eukaryota</taxon>
        <taxon>Metazoa</taxon>
        <taxon>Chordata</taxon>
        <taxon>Craniata</taxon>
        <taxon>Vertebrata</taxon>
        <taxon>Euteleostomi</taxon>
        <taxon>Amphibia</taxon>
        <taxon>Gymnophiona</taxon>
        <taxon>Geotrypetes</taxon>
    </lineage>
</organism>
<dbReference type="GO" id="GO:0005509">
    <property type="term" value="F:calcium ion binding"/>
    <property type="evidence" value="ECO:0007669"/>
    <property type="project" value="UniProtKB-UniRule"/>
</dbReference>
<dbReference type="CDD" id="cd11304">
    <property type="entry name" value="Cadherin_repeat"/>
    <property type="match status" value="3"/>
</dbReference>
<comment type="subcellular location">
    <subcellularLocation>
        <location evidence="1">Membrane</location>
    </subcellularLocation>
</comment>
<name>A0A6P8SE22_GEOSA</name>
<keyword evidence="10" id="KW-1185">Reference proteome</keyword>
<dbReference type="GO" id="GO:0007156">
    <property type="term" value="P:homophilic cell adhesion via plasma membrane adhesion molecules"/>
    <property type="evidence" value="ECO:0007669"/>
    <property type="project" value="InterPro"/>
</dbReference>